<feature type="region of interest" description="Disordered" evidence="1">
    <location>
        <begin position="355"/>
        <end position="465"/>
    </location>
</feature>
<feature type="compositionally biased region" description="Low complexity" evidence="1">
    <location>
        <begin position="197"/>
        <end position="232"/>
    </location>
</feature>
<keyword evidence="3" id="KW-0732">Signal</keyword>
<reference evidence="4" key="1">
    <citation type="journal article" date="2020" name="BMC Genomics">
        <title>Correction to: Identification and distribution of gene clusters required for synthesis of sphingolipid metabolism inhibitors in diverse species of the filamentous fungus Fusarium.</title>
        <authorList>
            <person name="Kim H.S."/>
            <person name="Lohmar J.M."/>
            <person name="Busman M."/>
            <person name="Brown D.W."/>
            <person name="Naumann T.A."/>
            <person name="Divon H.H."/>
            <person name="Lysoe E."/>
            <person name="Uhlig S."/>
            <person name="Proctor R.H."/>
        </authorList>
    </citation>
    <scope>NUCLEOTIDE SEQUENCE</scope>
    <source>
        <strain evidence="4">NRRL 22465</strain>
    </source>
</reference>
<keyword evidence="5" id="KW-1185">Reference proteome</keyword>
<gene>
    <name evidence="4" type="ORF">FZEAL_5487</name>
</gene>
<keyword evidence="2" id="KW-0812">Transmembrane</keyword>
<name>A0A8H4XJS9_9HYPO</name>
<feature type="compositionally biased region" description="Pro residues" evidence="1">
    <location>
        <begin position="417"/>
        <end position="428"/>
    </location>
</feature>
<dbReference type="OrthoDB" id="4814718at2759"/>
<feature type="compositionally biased region" description="Polar residues" evidence="1">
    <location>
        <begin position="456"/>
        <end position="465"/>
    </location>
</feature>
<evidence type="ECO:0000256" key="1">
    <source>
        <dbReference type="SAM" id="MobiDB-lite"/>
    </source>
</evidence>
<feature type="compositionally biased region" description="Polar residues" evidence="1">
    <location>
        <begin position="312"/>
        <end position="321"/>
    </location>
</feature>
<dbReference type="AlphaFoldDB" id="A0A8H4XJS9"/>
<feature type="compositionally biased region" description="Low complexity" evidence="1">
    <location>
        <begin position="370"/>
        <end position="393"/>
    </location>
</feature>
<feature type="signal peptide" evidence="3">
    <location>
        <begin position="1"/>
        <end position="19"/>
    </location>
</feature>
<feature type="compositionally biased region" description="Gly residues" evidence="1">
    <location>
        <begin position="233"/>
        <end position="245"/>
    </location>
</feature>
<feature type="transmembrane region" description="Helical" evidence="2">
    <location>
        <begin position="253"/>
        <end position="276"/>
    </location>
</feature>
<feature type="compositionally biased region" description="Low complexity" evidence="1">
    <location>
        <begin position="399"/>
        <end position="416"/>
    </location>
</feature>
<organism evidence="4 5">
    <name type="scientific">Fusarium zealandicum</name>
    <dbReference type="NCBI Taxonomy" id="1053134"/>
    <lineage>
        <taxon>Eukaryota</taxon>
        <taxon>Fungi</taxon>
        <taxon>Dikarya</taxon>
        <taxon>Ascomycota</taxon>
        <taxon>Pezizomycotina</taxon>
        <taxon>Sordariomycetes</taxon>
        <taxon>Hypocreomycetidae</taxon>
        <taxon>Hypocreales</taxon>
        <taxon>Nectriaceae</taxon>
        <taxon>Fusarium</taxon>
        <taxon>Fusarium staphyleae species complex</taxon>
    </lineage>
</organism>
<keyword evidence="2" id="KW-1133">Transmembrane helix</keyword>
<evidence type="ECO:0000313" key="4">
    <source>
        <dbReference type="EMBL" id="KAF4978097.1"/>
    </source>
</evidence>
<feature type="chain" id="PRO_5034183296" evidence="3">
    <location>
        <begin position="20"/>
        <end position="465"/>
    </location>
</feature>
<evidence type="ECO:0000256" key="2">
    <source>
        <dbReference type="SAM" id="Phobius"/>
    </source>
</evidence>
<feature type="compositionally biased region" description="Low complexity" evidence="1">
    <location>
        <begin position="300"/>
        <end position="311"/>
    </location>
</feature>
<feature type="region of interest" description="Disordered" evidence="1">
    <location>
        <begin position="282"/>
        <end position="326"/>
    </location>
</feature>
<protein>
    <submittedName>
        <fullName evidence="4">Uncharacterized protein</fullName>
    </submittedName>
</protein>
<proteinExistence type="predicted"/>
<evidence type="ECO:0000313" key="5">
    <source>
        <dbReference type="Proteomes" id="UP000635477"/>
    </source>
</evidence>
<sequence length="465" mass="47404">MHRSAALFALGAFSSPAAAGWFKSPADSSWTPPRQTHLGHEAGQQDQLALGFSPVPTNAPDLAGTDPDSLFGKRAANSRTCGYVESGDPFTCIVEDQTCSYSDGFIGCCEPGRSCNIIKTTCIPNAAYETGACDFLDDFHTVCCNGTARGECFTWVLSTGEAATDQFTLFDCAATAGTSILLFNDPLATGTTDEDSSTGGDSRSSASDADASSTADDSLASTSASASASASSGGSGSGSNGGDDGGSSTNVGAIAGGTVGGVAALGLVGLAAFLLFRRRNKKTTPGDTANPPPAMAQTHQNPQNPQSPGQSFVPSSPSNAAYPSGVPSNAAYPSGVPSNYGYQQQQAYDPNMAAAYGQQPYSPQPGFGTYSPQQSFQGQYPPQQGFGQQAYGQQGYGQQGQYPAQQPGGGYYDPSSTSPPPHLTPSPGPKEGEPSSTGGHQGQHEAQELSAVNPVGNANNRAELG</sequence>
<keyword evidence="2" id="KW-0472">Membrane</keyword>
<feature type="region of interest" description="Disordered" evidence="1">
    <location>
        <begin position="190"/>
        <end position="245"/>
    </location>
</feature>
<reference evidence="4" key="2">
    <citation type="submission" date="2020-05" db="EMBL/GenBank/DDBJ databases">
        <authorList>
            <person name="Kim H.-S."/>
            <person name="Proctor R.H."/>
            <person name="Brown D.W."/>
        </authorList>
    </citation>
    <scope>NUCLEOTIDE SEQUENCE</scope>
    <source>
        <strain evidence="4">NRRL 22465</strain>
    </source>
</reference>
<accession>A0A8H4XJS9</accession>
<dbReference type="Proteomes" id="UP000635477">
    <property type="component" value="Unassembled WGS sequence"/>
</dbReference>
<feature type="region of interest" description="Disordered" evidence="1">
    <location>
        <begin position="24"/>
        <end position="43"/>
    </location>
</feature>
<dbReference type="EMBL" id="JABEYC010000396">
    <property type="protein sequence ID" value="KAF4978097.1"/>
    <property type="molecule type" value="Genomic_DNA"/>
</dbReference>
<dbReference type="CDD" id="cd12087">
    <property type="entry name" value="TM_EGFR-like"/>
    <property type="match status" value="1"/>
</dbReference>
<evidence type="ECO:0000256" key="3">
    <source>
        <dbReference type="SAM" id="SignalP"/>
    </source>
</evidence>
<comment type="caution">
    <text evidence="4">The sequence shown here is derived from an EMBL/GenBank/DDBJ whole genome shotgun (WGS) entry which is preliminary data.</text>
</comment>